<feature type="region of interest" description="Disordered" evidence="2">
    <location>
        <begin position="1"/>
        <end position="22"/>
    </location>
</feature>
<protein>
    <submittedName>
        <fullName evidence="4">EscU/YscU/HrcU family type III secretion system export apparatus switch protein</fullName>
    </submittedName>
</protein>
<dbReference type="GO" id="GO:0005886">
    <property type="term" value="C:plasma membrane"/>
    <property type="evidence" value="ECO:0007669"/>
    <property type="project" value="TreeGrafter"/>
</dbReference>
<comment type="caution">
    <text evidence="4">The sequence shown here is derived from an EMBL/GenBank/DDBJ whole genome shotgun (WGS) entry which is preliminary data.</text>
</comment>
<organism evidence="4 5">
    <name type="scientific">Oleiharenicola lentus</name>
    <dbReference type="NCBI Taxonomy" id="2508720"/>
    <lineage>
        <taxon>Bacteria</taxon>
        <taxon>Pseudomonadati</taxon>
        <taxon>Verrucomicrobiota</taxon>
        <taxon>Opitutia</taxon>
        <taxon>Opitutales</taxon>
        <taxon>Opitutaceae</taxon>
        <taxon>Oleiharenicola</taxon>
    </lineage>
</organism>
<dbReference type="EMBL" id="SDHX01000002">
    <property type="protein sequence ID" value="RXK52955.1"/>
    <property type="molecule type" value="Genomic_DNA"/>
</dbReference>
<dbReference type="PANTHER" id="PTHR30531">
    <property type="entry name" value="FLAGELLAR BIOSYNTHETIC PROTEIN FLHB"/>
    <property type="match status" value="1"/>
</dbReference>
<comment type="similarity">
    <text evidence="1">Belongs to the type III secretion exporter family.</text>
</comment>
<dbReference type="SUPFAM" id="SSF160544">
    <property type="entry name" value="EscU C-terminal domain-like"/>
    <property type="match status" value="1"/>
</dbReference>
<evidence type="ECO:0000313" key="5">
    <source>
        <dbReference type="Proteomes" id="UP000290218"/>
    </source>
</evidence>
<evidence type="ECO:0000313" key="4">
    <source>
        <dbReference type="EMBL" id="RXK52955.1"/>
    </source>
</evidence>
<dbReference type="PANTHER" id="PTHR30531:SF12">
    <property type="entry name" value="FLAGELLAR BIOSYNTHETIC PROTEIN FLHB"/>
    <property type="match status" value="1"/>
</dbReference>
<keyword evidence="3" id="KW-0472">Membrane</keyword>
<gene>
    <name evidence="4" type="ORF">ESB00_14680</name>
</gene>
<evidence type="ECO:0000256" key="3">
    <source>
        <dbReference type="SAM" id="Phobius"/>
    </source>
</evidence>
<dbReference type="OrthoDB" id="9807950at2"/>
<feature type="transmembrane region" description="Helical" evidence="3">
    <location>
        <begin position="188"/>
        <end position="211"/>
    </location>
</feature>
<keyword evidence="5" id="KW-1185">Reference proteome</keyword>
<dbReference type="GO" id="GO:0009306">
    <property type="term" value="P:protein secretion"/>
    <property type="evidence" value="ECO:0007669"/>
    <property type="project" value="InterPro"/>
</dbReference>
<feature type="transmembrane region" description="Helical" evidence="3">
    <location>
        <begin position="92"/>
        <end position="114"/>
    </location>
</feature>
<dbReference type="PRINTS" id="PR00950">
    <property type="entry name" value="TYPE3IMSPROT"/>
</dbReference>
<feature type="transmembrane region" description="Helical" evidence="3">
    <location>
        <begin position="150"/>
        <end position="168"/>
    </location>
</feature>
<evidence type="ECO:0000256" key="1">
    <source>
        <dbReference type="ARBA" id="ARBA00010690"/>
    </source>
</evidence>
<name>A0A4Q1C3X5_9BACT</name>
<proteinExistence type="inferred from homology"/>
<dbReference type="Gene3D" id="3.40.1690.10">
    <property type="entry name" value="secretion proteins EscU"/>
    <property type="match status" value="1"/>
</dbReference>
<reference evidence="4 5" key="1">
    <citation type="submission" date="2019-01" db="EMBL/GenBank/DDBJ databases">
        <title>Lacunisphaera sp. strain TWA-58.</title>
        <authorList>
            <person name="Chen W.-M."/>
        </authorList>
    </citation>
    <scope>NUCLEOTIDE SEQUENCE [LARGE SCALE GENOMIC DNA]</scope>
    <source>
        <strain evidence="4 5">TWA-58</strain>
    </source>
</reference>
<dbReference type="AlphaFoldDB" id="A0A4Q1C3X5"/>
<evidence type="ECO:0000256" key="2">
    <source>
        <dbReference type="SAM" id="MobiDB-lite"/>
    </source>
</evidence>
<sequence length="367" mass="39677">MSDTDQDQKTEQPTGKRLNEAADKGQFAKSPEMSVLFSLAAALGVLGFTASSTARHVAEYTVGIFSTFGRSPVELATVPGYLHDVFLTVGEGLLPVLLACAVAALLVGGIQSGFRASPKAIGFKLESLNPVAGFGRIFSKATLVRAGLDLLKLIAIGFTLFLGARTLLGDPLFSAPVEAAYLGTFLNNAALSFFSRLLLSLGVIAALSYAWEKYKTGQDLMMTRQEVKDEHKNQEGDGHVKGAMRRMARRLLQKQMLDSVATADVVVTNPTHFAVVLKYERGVDKAPIVLAKGENRFAQRLKALAAQHGVPTVENKPVARLLFAMGEVGEAIPPGLYQAVAEILAVVYRTHRFYFHQLKTRRLETAA</sequence>
<dbReference type="Pfam" id="PF01312">
    <property type="entry name" value="Bac_export_2"/>
    <property type="match status" value="1"/>
</dbReference>
<dbReference type="Proteomes" id="UP000290218">
    <property type="component" value="Unassembled WGS sequence"/>
</dbReference>
<dbReference type="Gene3D" id="6.10.250.2080">
    <property type="match status" value="1"/>
</dbReference>
<dbReference type="InterPro" id="IPR006135">
    <property type="entry name" value="T3SS_substrate_exporter"/>
</dbReference>
<dbReference type="RefSeq" id="WP_129048545.1">
    <property type="nucleotide sequence ID" value="NZ_SDHX01000002.1"/>
</dbReference>
<dbReference type="InterPro" id="IPR029025">
    <property type="entry name" value="T3SS_substrate_exporter_C"/>
</dbReference>
<keyword evidence="3" id="KW-1133">Transmembrane helix</keyword>
<feature type="transmembrane region" description="Helical" evidence="3">
    <location>
        <begin position="33"/>
        <end position="51"/>
    </location>
</feature>
<keyword evidence="3" id="KW-0812">Transmembrane</keyword>
<feature type="compositionally biased region" description="Basic and acidic residues" evidence="2">
    <location>
        <begin position="1"/>
        <end position="10"/>
    </location>
</feature>
<accession>A0A4Q1C3X5</accession>